<dbReference type="Pfam" id="PF13411">
    <property type="entry name" value="MerR_1"/>
    <property type="match status" value="1"/>
</dbReference>
<sequence length="237" mass="27345">MALIKIKQFSELVGLSVRTLQYYDEIGLLVPENVDDYGHRYYGHHNFTCAFIINSLKQVGMSLKDIESYLSDSTFSIRVFVEEEKKRIEDEISALQRKRSMLENIQIHESQFSLRDPAIIALFSQENLDPLELAKIVELPIDQLVFDLAETSQFMKELDYCRQNQLTIRDPLAKKCGLYWQRVLNSLGESKKELTKVAELNYQVAPHSYGMTGENYCYLKGLVELLASGEENWSGEK</sequence>
<evidence type="ECO:0000256" key="1">
    <source>
        <dbReference type="ARBA" id="ARBA00022491"/>
    </source>
</evidence>
<keyword evidence="5" id="KW-0175">Coiled coil</keyword>
<organism evidence="7 8">
    <name type="scientific">Vagococcus allomyrinae</name>
    <dbReference type="NCBI Taxonomy" id="2794353"/>
    <lineage>
        <taxon>Bacteria</taxon>
        <taxon>Bacillati</taxon>
        <taxon>Bacillota</taxon>
        <taxon>Bacilli</taxon>
        <taxon>Lactobacillales</taxon>
        <taxon>Enterococcaceae</taxon>
        <taxon>Vagococcus</taxon>
    </lineage>
</organism>
<dbReference type="GO" id="GO:0003700">
    <property type="term" value="F:DNA-binding transcription factor activity"/>
    <property type="evidence" value="ECO:0007669"/>
    <property type="project" value="InterPro"/>
</dbReference>
<dbReference type="InterPro" id="IPR047057">
    <property type="entry name" value="MerR_fam"/>
</dbReference>
<accession>A0A940PFN4</accession>
<name>A0A940PFN4_9ENTE</name>
<evidence type="ECO:0000313" key="8">
    <source>
        <dbReference type="Proteomes" id="UP000674938"/>
    </source>
</evidence>
<feature type="coiled-coil region" evidence="5">
    <location>
        <begin position="78"/>
        <end position="105"/>
    </location>
</feature>
<dbReference type="PROSITE" id="PS50937">
    <property type="entry name" value="HTH_MERR_2"/>
    <property type="match status" value="1"/>
</dbReference>
<evidence type="ECO:0000259" key="6">
    <source>
        <dbReference type="PROSITE" id="PS50937"/>
    </source>
</evidence>
<dbReference type="PANTHER" id="PTHR30204:SF69">
    <property type="entry name" value="MERR-FAMILY TRANSCRIPTIONAL REGULATOR"/>
    <property type="match status" value="1"/>
</dbReference>
<keyword evidence="1" id="KW-0678">Repressor</keyword>
<dbReference type="InterPro" id="IPR009061">
    <property type="entry name" value="DNA-bd_dom_put_sf"/>
</dbReference>
<comment type="caution">
    <text evidence="7">The sequence shown here is derived from an EMBL/GenBank/DDBJ whole genome shotgun (WGS) entry which is preliminary data.</text>
</comment>
<dbReference type="GO" id="GO:0003677">
    <property type="term" value="F:DNA binding"/>
    <property type="evidence" value="ECO:0007669"/>
    <property type="project" value="UniProtKB-KW"/>
</dbReference>
<dbReference type="EMBL" id="JAEEGA010000019">
    <property type="protein sequence ID" value="MBP1043742.1"/>
    <property type="molecule type" value="Genomic_DNA"/>
</dbReference>
<dbReference type="SMART" id="SM00422">
    <property type="entry name" value="HTH_MERR"/>
    <property type="match status" value="1"/>
</dbReference>
<keyword evidence="8" id="KW-1185">Reference proteome</keyword>
<evidence type="ECO:0000313" key="7">
    <source>
        <dbReference type="EMBL" id="MBP1043742.1"/>
    </source>
</evidence>
<keyword evidence="2" id="KW-0805">Transcription regulation</keyword>
<gene>
    <name evidence="7" type="ORF">I6N95_22185</name>
</gene>
<dbReference type="Gene3D" id="1.10.1660.10">
    <property type="match status" value="1"/>
</dbReference>
<evidence type="ECO:0000256" key="2">
    <source>
        <dbReference type="ARBA" id="ARBA00023015"/>
    </source>
</evidence>
<dbReference type="InterPro" id="IPR000551">
    <property type="entry name" value="MerR-type_HTH_dom"/>
</dbReference>
<protein>
    <submittedName>
        <fullName evidence="7">MerR family transcriptional regulator</fullName>
    </submittedName>
</protein>
<evidence type="ECO:0000256" key="4">
    <source>
        <dbReference type="ARBA" id="ARBA00023163"/>
    </source>
</evidence>
<feature type="domain" description="HTH merR-type" evidence="6">
    <location>
        <begin position="3"/>
        <end position="72"/>
    </location>
</feature>
<keyword evidence="4" id="KW-0804">Transcription</keyword>
<dbReference type="CDD" id="cd01106">
    <property type="entry name" value="HTH_TipAL-Mta"/>
    <property type="match status" value="1"/>
</dbReference>
<keyword evidence="3" id="KW-0238">DNA-binding</keyword>
<dbReference type="AlphaFoldDB" id="A0A940PFN4"/>
<evidence type="ECO:0000256" key="3">
    <source>
        <dbReference type="ARBA" id="ARBA00023125"/>
    </source>
</evidence>
<dbReference type="RefSeq" id="WP_209531555.1">
    <property type="nucleotide sequence ID" value="NZ_JAEEGA010000019.1"/>
</dbReference>
<evidence type="ECO:0000256" key="5">
    <source>
        <dbReference type="SAM" id="Coils"/>
    </source>
</evidence>
<dbReference type="PANTHER" id="PTHR30204">
    <property type="entry name" value="REDOX-CYCLING DRUG-SENSING TRANSCRIPTIONAL ACTIVATOR SOXR"/>
    <property type="match status" value="1"/>
</dbReference>
<reference evidence="7" key="1">
    <citation type="submission" date="2020-12" db="EMBL/GenBank/DDBJ databases">
        <title>Vagococcus allomyrinae sp. nov. and Enterococcus lavae sp. nov., isolated from the larvae of Allomyrina dichotoma.</title>
        <authorList>
            <person name="Lee S.D."/>
        </authorList>
    </citation>
    <scope>NUCLEOTIDE SEQUENCE</scope>
    <source>
        <strain evidence="7">BWB3-3</strain>
    </source>
</reference>
<dbReference type="SUPFAM" id="SSF46955">
    <property type="entry name" value="Putative DNA-binding domain"/>
    <property type="match status" value="1"/>
</dbReference>
<dbReference type="Proteomes" id="UP000674938">
    <property type="component" value="Unassembled WGS sequence"/>
</dbReference>
<proteinExistence type="predicted"/>